<name>A0A7X6JZ02_9RHOB</name>
<dbReference type="InterPro" id="IPR051044">
    <property type="entry name" value="MAG_DAG_Lipase"/>
</dbReference>
<evidence type="ECO:0000313" key="2">
    <source>
        <dbReference type="EMBL" id="NKX44293.1"/>
    </source>
</evidence>
<proteinExistence type="predicted"/>
<evidence type="ECO:0000313" key="3">
    <source>
        <dbReference type="Proteomes" id="UP000526408"/>
    </source>
</evidence>
<accession>A0A7X6JZ02</accession>
<dbReference type="RefSeq" id="WP_168622675.1">
    <property type="nucleotide sequence ID" value="NZ_JAAZQQ010000002.1"/>
</dbReference>
<comment type="caution">
    <text evidence="2">The sequence shown here is derived from an EMBL/GenBank/DDBJ whole genome shotgun (WGS) entry which is preliminary data.</text>
</comment>
<dbReference type="AlphaFoldDB" id="A0A7X6JZ02"/>
<dbReference type="SUPFAM" id="SSF53474">
    <property type="entry name" value="alpha/beta-Hydrolases"/>
    <property type="match status" value="1"/>
</dbReference>
<gene>
    <name evidence="2" type="ORF">HCU73_06785</name>
</gene>
<dbReference type="Proteomes" id="UP000526408">
    <property type="component" value="Unassembled WGS sequence"/>
</dbReference>
<keyword evidence="2" id="KW-0378">Hydrolase</keyword>
<dbReference type="GO" id="GO:0016787">
    <property type="term" value="F:hydrolase activity"/>
    <property type="evidence" value="ECO:0007669"/>
    <property type="project" value="UniProtKB-KW"/>
</dbReference>
<reference evidence="2 3" key="1">
    <citation type="submission" date="2020-04" db="EMBL/GenBank/DDBJ databases">
        <authorList>
            <person name="Yoon J."/>
        </authorList>
    </citation>
    <scope>NUCLEOTIDE SEQUENCE [LARGE SCALE GENOMIC DNA]</scope>
    <source>
        <strain evidence="2 3">KMU-115</strain>
    </source>
</reference>
<dbReference type="PANTHER" id="PTHR11614">
    <property type="entry name" value="PHOSPHOLIPASE-RELATED"/>
    <property type="match status" value="1"/>
</dbReference>
<sequence length="316" mass="34777">MQAAARPLPALEPAPFFDDVAEGPEGARAWWVESADRTRLRFAVWPGGARGTVLLFPGRTEYCEKYGRVAAEFAAAGYGMVAFDWRGQGLADRPQHRRDMGHVVSFDEYREDVAAFRAALDTLDLPRPWYLIGHSMGGAIGLRALHDGLPVVAAAFTGPMWGIQMTPFLKSISGIVLGLAGPLGFGRSFAPTTGPYVPMEFDDNPLTTDRDQFDYMSRQMRAYPELTLGGPSTLWVRAALRETEALMRRPAPDLPALGIVGSREKIVEPGAVAQRMQRWPRGRLLVIEGAEHEVLMESPARRRQTLDAILALFADA</sequence>
<dbReference type="Gene3D" id="3.40.50.1820">
    <property type="entry name" value="alpha/beta hydrolase"/>
    <property type="match status" value="1"/>
</dbReference>
<feature type="domain" description="Serine aminopeptidase S33" evidence="1">
    <location>
        <begin position="49"/>
        <end position="298"/>
    </location>
</feature>
<protein>
    <submittedName>
        <fullName evidence="2">Alpha/beta hydrolase</fullName>
    </submittedName>
</protein>
<dbReference type="InterPro" id="IPR022742">
    <property type="entry name" value="Hydrolase_4"/>
</dbReference>
<dbReference type="EMBL" id="JAAZQQ010000002">
    <property type="protein sequence ID" value="NKX44293.1"/>
    <property type="molecule type" value="Genomic_DNA"/>
</dbReference>
<organism evidence="2 3">
    <name type="scientific">Roseicyclus persicicus</name>
    <dbReference type="NCBI Taxonomy" id="2650661"/>
    <lineage>
        <taxon>Bacteria</taxon>
        <taxon>Pseudomonadati</taxon>
        <taxon>Pseudomonadota</taxon>
        <taxon>Alphaproteobacteria</taxon>
        <taxon>Rhodobacterales</taxon>
        <taxon>Roseobacteraceae</taxon>
        <taxon>Roseicyclus</taxon>
    </lineage>
</organism>
<keyword evidence="3" id="KW-1185">Reference proteome</keyword>
<evidence type="ECO:0000259" key="1">
    <source>
        <dbReference type="Pfam" id="PF12146"/>
    </source>
</evidence>
<dbReference type="InterPro" id="IPR029058">
    <property type="entry name" value="AB_hydrolase_fold"/>
</dbReference>
<dbReference type="Pfam" id="PF12146">
    <property type="entry name" value="Hydrolase_4"/>
    <property type="match status" value="1"/>
</dbReference>